<dbReference type="AlphaFoldDB" id="M5AWR7"/>
<name>M5AWR7_GRARO</name>
<accession>M5AWR7</accession>
<evidence type="ECO:0000256" key="2">
    <source>
        <dbReference type="ARBA" id="ARBA00022525"/>
    </source>
</evidence>
<reference evidence="6" key="1">
    <citation type="submission" date="2005-01" db="EMBL/GenBank/DDBJ databases">
        <title>Grammostola spatulata venom gland cDNA.</title>
        <authorList>
            <person name="Kimura T."/>
            <person name="Kubo T."/>
        </authorList>
    </citation>
    <scope>NUCLEOTIDE SEQUENCE</scope>
    <source>
        <tissue evidence="6">Venom gland</tissue>
    </source>
</reference>
<evidence type="ECO:0000256" key="4">
    <source>
        <dbReference type="ARBA" id="ARBA00023157"/>
    </source>
</evidence>
<feature type="chain" id="PRO_5004062992" evidence="5">
    <location>
        <begin position="22"/>
        <end position="85"/>
    </location>
</feature>
<dbReference type="GO" id="GO:0005576">
    <property type="term" value="C:extracellular region"/>
    <property type="evidence" value="ECO:0007669"/>
    <property type="project" value="UniProtKB-SubCell"/>
</dbReference>
<feature type="signal peptide" evidence="5">
    <location>
        <begin position="1"/>
        <end position="21"/>
    </location>
</feature>
<organism evidence="6">
    <name type="scientific">Grammostola rosea</name>
    <name type="common">Chilean rose tarantula</name>
    <name type="synonym">Grammostola spatulata</name>
    <dbReference type="NCBI Taxonomy" id="432528"/>
    <lineage>
        <taxon>Eukaryota</taxon>
        <taxon>Metazoa</taxon>
        <taxon>Ecdysozoa</taxon>
        <taxon>Arthropoda</taxon>
        <taxon>Chelicerata</taxon>
        <taxon>Arachnida</taxon>
        <taxon>Araneae</taxon>
        <taxon>Mygalomorphae</taxon>
        <taxon>Avicularoidea</taxon>
        <taxon>Theraphosidae</taxon>
        <taxon>Grammostola</taxon>
    </lineage>
</organism>
<evidence type="ECO:0000256" key="3">
    <source>
        <dbReference type="ARBA" id="ARBA00022656"/>
    </source>
</evidence>
<keyword evidence="5" id="KW-0732">Signal</keyword>
<dbReference type="GO" id="GO:0090729">
    <property type="term" value="F:toxin activity"/>
    <property type="evidence" value="ECO:0007669"/>
    <property type="project" value="UniProtKB-KW"/>
</dbReference>
<comment type="subcellular location">
    <subcellularLocation>
        <location evidence="1">Secreted</location>
    </subcellularLocation>
</comment>
<keyword evidence="4" id="KW-1015">Disulfide bond</keyword>
<protein>
    <submittedName>
        <fullName evidence="6">HanatoxinII-1</fullName>
    </submittedName>
</protein>
<evidence type="ECO:0000256" key="5">
    <source>
        <dbReference type="SAM" id="SignalP"/>
    </source>
</evidence>
<dbReference type="ArachnoServer" id="AS001815">
    <property type="toxin name" value="kappa-theraphotoxin-Gr1f"/>
</dbReference>
<dbReference type="GO" id="GO:0008200">
    <property type="term" value="F:ion channel inhibitor activity"/>
    <property type="evidence" value="ECO:0007669"/>
    <property type="project" value="InterPro"/>
</dbReference>
<evidence type="ECO:0000313" key="6">
    <source>
        <dbReference type="EMBL" id="BAN13488.1"/>
    </source>
</evidence>
<keyword evidence="3" id="KW-0800">Toxin</keyword>
<dbReference type="EMBL" id="AB200992">
    <property type="protein sequence ID" value="BAN13488.1"/>
    <property type="molecule type" value="mRNA"/>
</dbReference>
<dbReference type="InterPro" id="IPR011696">
    <property type="entry name" value="Huwentoxin-1"/>
</dbReference>
<evidence type="ECO:0000256" key="1">
    <source>
        <dbReference type="ARBA" id="ARBA00004613"/>
    </source>
</evidence>
<dbReference type="SUPFAM" id="SSF57059">
    <property type="entry name" value="omega toxin-like"/>
    <property type="match status" value="1"/>
</dbReference>
<keyword evidence="2" id="KW-0964">Secreted</keyword>
<dbReference type="Pfam" id="PF07740">
    <property type="entry name" value="Toxin_12"/>
    <property type="match status" value="1"/>
</dbReference>
<proteinExistence type="evidence at transcript level"/>
<sequence length="85" mass="9512">MKTSVFAAILGLALFAVLCSGSELQEKDLKETLLSAIMETALEAQPEERECRYLFGGCKTTADCCKHLGCKFRDKYCAWDFTFSK</sequence>